<dbReference type="Proteomes" id="UP000005387">
    <property type="component" value="Unassembled WGS sequence"/>
</dbReference>
<evidence type="ECO:0000313" key="2">
    <source>
        <dbReference type="Proteomes" id="UP000005387"/>
    </source>
</evidence>
<organism evidence="1 2">
    <name type="scientific">Paenibacillus curdlanolyticus YK9</name>
    <dbReference type="NCBI Taxonomy" id="717606"/>
    <lineage>
        <taxon>Bacteria</taxon>
        <taxon>Bacillati</taxon>
        <taxon>Bacillota</taxon>
        <taxon>Bacilli</taxon>
        <taxon>Bacillales</taxon>
        <taxon>Paenibacillaceae</taxon>
        <taxon>Paenibacillus</taxon>
    </lineage>
</organism>
<name>E0IAJ2_9BACL</name>
<sequence length="121" mass="12508">GVAAALRGYARAAGAGADAPSAALTRARYVAASDALWRRVERRFGARAAAQSARAYGASLPLASEARAALERCLRWDEAARYGGADAFEPPPAEAVAEAFRTLARARRPGGSPARGNTLAP</sequence>
<accession>E0IAJ2</accession>
<reference evidence="1 2" key="1">
    <citation type="submission" date="2010-07" db="EMBL/GenBank/DDBJ databases">
        <title>The draft genome of Paenibacillus curdlanolyticus YK9.</title>
        <authorList>
            <consortium name="US DOE Joint Genome Institute (JGI-PGF)"/>
            <person name="Lucas S."/>
            <person name="Copeland A."/>
            <person name="Lapidus A."/>
            <person name="Cheng J.-F."/>
            <person name="Bruce D."/>
            <person name="Goodwin L."/>
            <person name="Pitluck S."/>
            <person name="Land M.L."/>
            <person name="Hauser L."/>
            <person name="Chang Y.-J."/>
            <person name="Jeffries C."/>
            <person name="Anderson I.J."/>
            <person name="Johnson E."/>
            <person name="Loganathan U."/>
            <person name="Mulhopadhyay B."/>
            <person name="Kyrpides N."/>
            <person name="Woyke T.J."/>
        </authorList>
    </citation>
    <scope>NUCLEOTIDE SEQUENCE [LARGE SCALE GENOMIC DNA]</scope>
    <source>
        <strain evidence="1 2">YK9</strain>
    </source>
</reference>
<dbReference type="AlphaFoldDB" id="E0IAJ2"/>
<feature type="non-terminal residue" evidence="1">
    <location>
        <position position="1"/>
    </location>
</feature>
<dbReference type="EMBL" id="AEDD01000006">
    <property type="protein sequence ID" value="EFM10769.1"/>
    <property type="molecule type" value="Genomic_DNA"/>
</dbReference>
<proteinExistence type="predicted"/>
<gene>
    <name evidence="1" type="ORF">PaecuDRAFT_2681</name>
</gene>
<keyword evidence="2" id="KW-1185">Reference proteome</keyword>
<evidence type="ECO:0000313" key="1">
    <source>
        <dbReference type="EMBL" id="EFM10769.1"/>
    </source>
</evidence>
<protein>
    <submittedName>
        <fullName evidence="1">Transglutaminase domain protein</fullName>
    </submittedName>
</protein>
<dbReference type="RefSeq" id="WP_006038671.1">
    <property type="nucleotide sequence ID" value="NZ_AEDD01000006.1"/>
</dbReference>